<comment type="caution">
    <text evidence="2">The sequence shown here is derived from an EMBL/GenBank/DDBJ whole genome shotgun (WGS) entry which is preliminary data.</text>
</comment>
<name>A0A0F9RW62_9ZZZZ</name>
<gene>
    <name evidence="2" type="ORF">LCGC14_0925240</name>
</gene>
<organism evidence="2">
    <name type="scientific">marine sediment metagenome</name>
    <dbReference type="NCBI Taxonomy" id="412755"/>
    <lineage>
        <taxon>unclassified sequences</taxon>
        <taxon>metagenomes</taxon>
        <taxon>ecological metagenomes</taxon>
    </lineage>
</organism>
<dbReference type="AlphaFoldDB" id="A0A0F9RW62"/>
<evidence type="ECO:0000313" key="2">
    <source>
        <dbReference type="EMBL" id="KKN21438.1"/>
    </source>
</evidence>
<protein>
    <submittedName>
        <fullName evidence="2">Uncharacterized protein</fullName>
    </submittedName>
</protein>
<keyword evidence="1" id="KW-0472">Membrane</keyword>
<keyword evidence="1" id="KW-1133">Transmembrane helix</keyword>
<keyword evidence="1" id="KW-0812">Transmembrane</keyword>
<sequence>MTEEQKLRKDYPFMSLASKGLEKAFWWLPQEKDKQSPDMVMVAVMVFVPVVVVTVAVLLVGVCLELVTALPRLAFASAKRLGD</sequence>
<proteinExistence type="predicted"/>
<feature type="transmembrane region" description="Helical" evidence="1">
    <location>
        <begin position="39"/>
        <end position="70"/>
    </location>
</feature>
<reference evidence="2" key="1">
    <citation type="journal article" date="2015" name="Nature">
        <title>Complex archaea that bridge the gap between prokaryotes and eukaryotes.</title>
        <authorList>
            <person name="Spang A."/>
            <person name="Saw J.H."/>
            <person name="Jorgensen S.L."/>
            <person name="Zaremba-Niedzwiedzka K."/>
            <person name="Martijn J."/>
            <person name="Lind A.E."/>
            <person name="van Eijk R."/>
            <person name="Schleper C."/>
            <person name="Guy L."/>
            <person name="Ettema T.J."/>
        </authorList>
    </citation>
    <scope>NUCLEOTIDE SEQUENCE</scope>
</reference>
<dbReference type="EMBL" id="LAZR01003147">
    <property type="protein sequence ID" value="KKN21438.1"/>
    <property type="molecule type" value="Genomic_DNA"/>
</dbReference>
<evidence type="ECO:0000256" key="1">
    <source>
        <dbReference type="SAM" id="Phobius"/>
    </source>
</evidence>
<accession>A0A0F9RW62</accession>